<dbReference type="InterPro" id="IPR019681">
    <property type="entry name" value="DUF2530"/>
</dbReference>
<dbReference type="Proteomes" id="UP000466931">
    <property type="component" value="Chromosome"/>
</dbReference>
<name>A0A7I7XRF9_9MYCO</name>
<feature type="transmembrane region" description="Helical" evidence="2">
    <location>
        <begin position="105"/>
        <end position="125"/>
    </location>
</feature>
<keyword evidence="2" id="KW-0472">Membrane</keyword>
<keyword evidence="4" id="KW-1185">Reference proteome</keyword>
<evidence type="ECO:0000256" key="1">
    <source>
        <dbReference type="SAM" id="MobiDB-lite"/>
    </source>
</evidence>
<dbReference type="AlphaFoldDB" id="A0A7I7XRF9"/>
<keyword evidence="2" id="KW-1133">Transmembrane helix</keyword>
<proteinExistence type="predicted"/>
<dbReference type="Pfam" id="PF10745">
    <property type="entry name" value="DUF2530"/>
    <property type="match status" value="1"/>
</dbReference>
<organism evidence="3 4">
    <name type="scientific">Mycolicibacterium confluentis</name>
    <dbReference type="NCBI Taxonomy" id="28047"/>
    <lineage>
        <taxon>Bacteria</taxon>
        <taxon>Bacillati</taxon>
        <taxon>Actinomycetota</taxon>
        <taxon>Actinomycetes</taxon>
        <taxon>Mycobacteriales</taxon>
        <taxon>Mycobacteriaceae</taxon>
        <taxon>Mycolicibacterium</taxon>
    </lineage>
</organism>
<keyword evidence="2" id="KW-0812">Transmembrane</keyword>
<evidence type="ECO:0008006" key="5">
    <source>
        <dbReference type="Google" id="ProtNLM"/>
    </source>
</evidence>
<gene>
    <name evidence="3" type="ORF">MCNF_03950</name>
</gene>
<protein>
    <recommendedName>
        <fullName evidence="5">DUF2530 domain-containing protein</fullName>
    </recommendedName>
</protein>
<dbReference type="EMBL" id="AP022612">
    <property type="protein sequence ID" value="BBZ31790.1"/>
    <property type="molecule type" value="Genomic_DNA"/>
</dbReference>
<evidence type="ECO:0000256" key="2">
    <source>
        <dbReference type="SAM" id="Phobius"/>
    </source>
</evidence>
<sequence length="144" mass="15506">MPRQPDHGKREVTGEPTLHVFHTVNNTTALFTQGPIRRLSTPLIQVDYRGGVPADAPEPDQRGPAPEPPALPRAWLEPWPVIAVGALLWLLATIAAFTVADLETWRPVCIAGLGTGVVGTSIFLWQRSAARRGARGAQTGLDGF</sequence>
<feature type="region of interest" description="Disordered" evidence="1">
    <location>
        <begin position="49"/>
        <end position="71"/>
    </location>
</feature>
<feature type="transmembrane region" description="Helical" evidence="2">
    <location>
        <begin position="79"/>
        <end position="99"/>
    </location>
</feature>
<evidence type="ECO:0000313" key="4">
    <source>
        <dbReference type="Proteomes" id="UP000466931"/>
    </source>
</evidence>
<accession>A0A7I7XRF9</accession>
<reference evidence="3" key="1">
    <citation type="journal article" date="2019" name="Emerg. Microbes Infect.">
        <title>Comprehensive subspecies identification of 175 nontuberculous mycobacteria species based on 7547 genomic profiles.</title>
        <authorList>
            <person name="Matsumoto Y."/>
            <person name="Kinjo T."/>
            <person name="Motooka D."/>
            <person name="Nabeya D."/>
            <person name="Jung N."/>
            <person name="Uechi K."/>
            <person name="Horii T."/>
            <person name="Iida T."/>
            <person name="Fujita J."/>
            <person name="Nakamura S."/>
        </authorList>
    </citation>
    <scope>NUCLEOTIDE SEQUENCE [LARGE SCALE GENOMIC DNA]</scope>
    <source>
        <strain evidence="3">JCM 13671</strain>
    </source>
</reference>
<evidence type="ECO:0000313" key="3">
    <source>
        <dbReference type="EMBL" id="BBZ31790.1"/>
    </source>
</evidence>
<reference evidence="3" key="2">
    <citation type="submission" date="2020-02" db="EMBL/GenBank/DDBJ databases">
        <authorList>
            <person name="Matsumoto Y."/>
            <person name="Motooka D."/>
            <person name="Nakamura S."/>
        </authorList>
    </citation>
    <scope>NUCLEOTIDE SEQUENCE</scope>
    <source>
        <strain evidence="3">JCM 13671</strain>
    </source>
</reference>